<evidence type="ECO:0000256" key="2">
    <source>
        <dbReference type="PROSITE-ProRule" id="PRU00267"/>
    </source>
</evidence>
<accession>A0A9W7YBU2</accession>
<dbReference type="SUPFAM" id="SSF47095">
    <property type="entry name" value="HMG-box"/>
    <property type="match status" value="1"/>
</dbReference>
<dbReference type="InterPro" id="IPR036910">
    <property type="entry name" value="HMG_box_dom_sf"/>
</dbReference>
<dbReference type="PANTHER" id="PTHR48112">
    <property type="entry name" value="HIGH MOBILITY GROUP PROTEIN DSP1"/>
    <property type="match status" value="1"/>
</dbReference>
<evidence type="ECO:0000259" key="4">
    <source>
        <dbReference type="PROSITE" id="PS50118"/>
    </source>
</evidence>
<keyword evidence="6" id="KW-1185">Reference proteome</keyword>
<evidence type="ECO:0000313" key="6">
    <source>
        <dbReference type="Proteomes" id="UP001143981"/>
    </source>
</evidence>
<dbReference type="SMART" id="SM00398">
    <property type="entry name" value="HMG"/>
    <property type="match status" value="1"/>
</dbReference>
<organism evidence="5 6">
    <name type="scientific">Coemansia biformis</name>
    <dbReference type="NCBI Taxonomy" id="1286918"/>
    <lineage>
        <taxon>Eukaryota</taxon>
        <taxon>Fungi</taxon>
        <taxon>Fungi incertae sedis</taxon>
        <taxon>Zoopagomycota</taxon>
        <taxon>Kickxellomycotina</taxon>
        <taxon>Kickxellomycetes</taxon>
        <taxon>Kickxellales</taxon>
        <taxon>Kickxellaceae</taxon>
        <taxon>Coemansia</taxon>
    </lineage>
</organism>
<dbReference type="EMBL" id="JANBOI010000827">
    <property type="protein sequence ID" value="KAJ1728396.1"/>
    <property type="molecule type" value="Genomic_DNA"/>
</dbReference>
<gene>
    <name evidence="5" type="primary">HMGB1</name>
    <name evidence="5" type="ORF">LPJ61_004055</name>
</gene>
<keyword evidence="1 2" id="KW-0238">DNA-binding</keyword>
<proteinExistence type="predicted"/>
<dbReference type="PRINTS" id="PR00886">
    <property type="entry name" value="HIGHMOBLTY12"/>
</dbReference>
<name>A0A9W7YBU2_9FUNG</name>
<dbReference type="AlphaFoldDB" id="A0A9W7YBU2"/>
<feature type="compositionally biased region" description="Low complexity" evidence="3">
    <location>
        <begin position="177"/>
        <end position="193"/>
    </location>
</feature>
<dbReference type="PROSITE" id="PS50118">
    <property type="entry name" value="HMG_BOX_2"/>
    <property type="match status" value="1"/>
</dbReference>
<evidence type="ECO:0000256" key="1">
    <source>
        <dbReference type="ARBA" id="ARBA00023125"/>
    </source>
</evidence>
<feature type="compositionally biased region" description="Basic and acidic residues" evidence="3">
    <location>
        <begin position="220"/>
        <end position="229"/>
    </location>
</feature>
<keyword evidence="2" id="KW-0539">Nucleus</keyword>
<sequence length="241" mass="26498">MPPARQTDMPQGFMLSAEDAHELSEGYYKLALVYSRISGVRLNAKLAAGPRYRDPDRPKRPPTAYLLFSVDKRPSVAAEFPGMKSQDVASKIGESWRGLAPDDRARYTNIAADLRKKYFSDLVDYKRRKYHQSKLPFPDDDEEDEEDEEDAGAGAALDQDDLAFPIGDAPVISANTPAAVAAPAPDADSDAPATNGHSKKKKKRRSGEPGAEKKSRRSRHEGGDAAETPKKKKKRSKEAAQ</sequence>
<feature type="region of interest" description="Disordered" evidence="3">
    <location>
        <begin position="130"/>
        <end position="241"/>
    </location>
</feature>
<dbReference type="GO" id="GO:0005634">
    <property type="term" value="C:nucleus"/>
    <property type="evidence" value="ECO:0007669"/>
    <property type="project" value="UniProtKB-UniRule"/>
</dbReference>
<protein>
    <submittedName>
        <fullName evidence="5">High mobility group box 1</fullName>
    </submittedName>
</protein>
<dbReference type="GO" id="GO:0003677">
    <property type="term" value="F:DNA binding"/>
    <property type="evidence" value="ECO:0007669"/>
    <property type="project" value="UniProtKB-UniRule"/>
</dbReference>
<dbReference type="InterPro" id="IPR009071">
    <property type="entry name" value="HMG_box_dom"/>
</dbReference>
<dbReference type="OrthoDB" id="1919336at2759"/>
<dbReference type="Gene3D" id="1.10.30.10">
    <property type="entry name" value="High mobility group box domain"/>
    <property type="match status" value="1"/>
</dbReference>
<dbReference type="Proteomes" id="UP001143981">
    <property type="component" value="Unassembled WGS sequence"/>
</dbReference>
<feature type="compositionally biased region" description="Acidic residues" evidence="3">
    <location>
        <begin position="138"/>
        <end position="151"/>
    </location>
</feature>
<feature type="domain" description="HMG box" evidence="4">
    <location>
        <begin position="58"/>
        <end position="126"/>
    </location>
</feature>
<evidence type="ECO:0000256" key="3">
    <source>
        <dbReference type="SAM" id="MobiDB-lite"/>
    </source>
</evidence>
<reference evidence="5" key="1">
    <citation type="submission" date="2022-07" db="EMBL/GenBank/DDBJ databases">
        <title>Phylogenomic reconstructions and comparative analyses of Kickxellomycotina fungi.</title>
        <authorList>
            <person name="Reynolds N.K."/>
            <person name="Stajich J.E."/>
            <person name="Barry K."/>
            <person name="Grigoriev I.V."/>
            <person name="Crous P."/>
            <person name="Smith M.E."/>
        </authorList>
    </citation>
    <scope>NUCLEOTIDE SEQUENCE</scope>
    <source>
        <strain evidence="5">BCRC 34381</strain>
    </source>
</reference>
<feature type="DNA-binding region" description="HMG box" evidence="2">
    <location>
        <begin position="58"/>
        <end position="126"/>
    </location>
</feature>
<dbReference type="Pfam" id="PF00505">
    <property type="entry name" value="HMG_box"/>
    <property type="match status" value="1"/>
</dbReference>
<comment type="caution">
    <text evidence="5">The sequence shown here is derived from an EMBL/GenBank/DDBJ whole genome shotgun (WGS) entry which is preliminary data.</text>
</comment>
<feature type="compositionally biased region" description="Basic residues" evidence="3">
    <location>
        <begin position="230"/>
        <end position="241"/>
    </location>
</feature>
<evidence type="ECO:0000313" key="5">
    <source>
        <dbReference type="EMBL" id="KAJ1728396.1"/>
    </source>
</evidence>
<dbReference type="InterPro" id="IPR050342">
    <property type="entry name" value="HMGB"/>
</dbReference>